<dbReference type="InterPro" id="IPR007560">
    <property type="entry name" value="Restrct_endonuc_IV_Mrr"/>
</dbReference>
<dbReference type="InterPro" id="IPR011856">
    <property type="entry name" value="tRNA_endonuc-like_dom_sf"/>
</dbReference>
<reference evidence="5" key="1">
    <citation type="submission" date="2018-05" db="EMBL/GenBank/DDBJ databases">
        <title>Luteimonas pekinense sp. nov., isolated from human Meibomian gland secretions, Beijing, China.</title>
        <authorList>
            <person name="Wen T."/>
            <person name="Bai H."/>
            <person name="Lv H."/>
        </authorList>
    </citation>
    <scope>NUCLEOTIDE SEQUENCE [LARGE SCALE GENOMIC DNA]</scope>
    <source>
        <strain evidence="5">83-4</strain>
    </source>
</reference>
<accession>A0A344J532</accession>
<gene>
    <name evidence="4" type="ORF">DCD74_05020</name>
</gene>
<evidence type="ECO:0000259" key="3">
    <source>
        <dbReference type="Pfam" id="PF04471"/>
    </source>
</evidence>
<evidence type="ECO:0000313" key="5">
    <source>
        <dbReference type="Proteomes" id="UP000251842"/>
    </source>
</evidence>
<dbReference type="GO" id="GO:0015666">
    <property type="term" value="F:restriction endodeoxyribonuclease activity"/>
    <property type="evidence" value="ECO:0007669"/>
    <property type="project" value="TreeGrafter"/>
</dbReference>
<dbReference type="InterPro" id="IPR011335">
    <property type="entry name" value="Restrct_endonuc-II-like"/>
</dbReference>
<keyword evidence="2" id="KW-0812">Transmembrane</keyword>
<feature type="transmembrane region" description="Helical" evidence="2">
    <location>
        <begin position="190"/>
        <end position="212"/>
    </location>
</feature>
<keyword evidence="2" id="KW-0472">Membrane</keyword>
<protein>
    <recommendedName>
        <fullName evidence="3">Restriction endonuclease type IV Mrr domain-containing protein</fullName>
    </recommendedName>
</protein>
<feature type="compositionally biased region" description="Polar residues" evidence="1">
    <location>
        <begin position="225"/>
        <end position="234"/>
    </location>
</feature>
<dbReference type="AlphaFoldDB" id="A0A344J532"/>
<dbReference type="PANTHER" id="PTHR30015">
    <property type="entry name" value="MRR RESTRICTION SYSTEM PROTEIN"/>
    <property type="match status" value="1"/>
</dbReference>
<dbReference type="EMBL" id="CP029556">
    <property type="protein sequence ID" value="AXA84142.1"/>
    <property type="molecule type" value="Genomic_DNA"/>
</dbReference>
<dbReference type="GO" id="GO:0003677">
    <property type="term" value="F:DNA binding"/>
    <property type="evidence" value="ECO:0007669"/>
    <property type="project" value="InterPro"/>
</dbReference>
<dbReference type="SUPFAM" id="SSF52980">
    <property type="entry name" value="Restriction endonuclease-like"/>
    <property type="match status" value="1"/>
</dbReference>
<dbReference type="InterPro" id="IPR052906">
    <property type="entry name" value="Type_IV_Methyl-Rstrct_Enzyme"/>
</dbReference>
<organism evidence="4 5">
    <name type="scientific">Solilutibacter oculi</name>
    <dbReference type="NCBI Taxonomy" id="2698682"/>
    <lineage>
        <taxon>Bacteria</taxon>
        <taxon>Pseudomonadati</taxon>
        <taxon>Pseudomonadota</taxon>
        <taxon>Gammaproteobacteria</taxon>
        <taxon>Lysobacterales</taxon>
        <taxon>Lysobacteraceae</taxon>
        <taxon>Solilutibacter</taxon>
    </lineage>
</organism>
<dbReference type="Pfam" id="PF04471">
    <property type="entry name" value="Mrr_cat"/>
    <property type="match status" value="1"/>
</dbReference>
<dbReference type="KEGG" id="lue:DCD74_05020"/>
<dbReference type="Proteomes" id="UP000251842">
    <property type="component" value="Chromosome"/>
</dbReference>
<dbReference type="PANTHER" id="PTHR30015:SF7">
    <property type="entry name" value="TYPE IV METHYL-DIRECTED RESTRICTION ENZYME ECOKMRR"/>
    <property type="match status" value="1"/>
</dbReference>
<evidence type="ECO:0000313" key="4">
    <source>
        <dbReference type="EMBL" id="AXA84142.1"/>
    </source>
</evidence>
<name>A0A344J532_9GAMM</name>
<dbReference type="OrthoDB" id="5782056at2"/>
<keyword evidence="2" id="KW-1133">Transmembrane helix</keyword>
<feature type="domain" description="Restriction endonuclease type IV Mrr" evidence="3">
    <location>
        <begin position="39"/>
        <end position="153"/>
    </location>
</feature>
<dbReference type="Gene3D" id="3.40.1350.10">
    <property type="match status" value="1"/>
</dbReference>
<keyword evidence="5" id="KW-1185">Reference proteome</keyword>
<feature type="region of interest" description="Disordered" evidence="1">
    <location>
        <begin position="225"/>
        <end position="250"/>
    </location>
</feature>
<evidence type="ECO:0000256" key="2">
    <source>
        <dbReference type="SAM" id="Phobius"/>
    </source>
</evidence>
<proteinExistence type="predicted"/>
<dbReference type="GO" id="GO:0009307">
    <property type="term" value="P:DNA restriction-modification system"/>
    <property type="evidence" value="ECO:0007669"/>
    <property type="project" value="InterPro"/>
</dbReference>
<evidence type="ECO:0000256" key="1">
    <source>
        <dbReference type="SAM" id="MobiDB-lite"/>
    </source>
</evidence>
<sequence>MLHAEERIGWQDGARKDGRGGRMRGLKNVSHRHDDALSRTHWASVEALLAVWYRGQGWAVDHCGTGANGQEFDGGIDLKLRRADEYVLVQCKHWNTKKVPHNDVHQLLGVMVNEGATGAILVTSGEFTEAAKEAASKLGHVQLVDGQMLREMVGPLPEPETAGAANEAPGDLTFRARPTPVVRQHRPRPAYGWLVFSVIALVVFGFIIRALLIRTAGTAGPAPITVSSGEASSQSDDETPVAYVSPSDEQASVDSCKEIIDAPSGTYIDHCASTKPLPPQSAAEIRESQRRAAEAMKVIEASTPEM</sequence>